<dbReference type="PANTHER" id="PTHR43537">
    <property type="entry name" value="TRANSCRIPTIONAL REGULATOR, GNTR FAMILY"/>
    <property type="match status" value="1"/>
</dbReference>
<dbReference type="GO" id="GO:0003700">
    <property type="term" value="F:DNA-binding transcription factor activity"/>
    <property type="evidence" value="ECO:0007669"/>
    <property type="project" value="InterPro"/>
</dbReference>
<keyword evidence="3" id="KW-0804">Transcription</keyword>
<evidence type="ECO:0000313" key="4">
    <source>
        <dbReference type="EMBL" id="AYB57551.1"/>
    </source>
</evidence>
<gene>
    <name evidence="4" type="ORF">C2L97_06140</name>
</gene>
<organism evidence="4">
    <name type="scientific">Ralstonia solanacearum</name>
    <name type="common">Pseudomonas solanacearum</name>
    <dbReference type="NCBI Taxonomy" id="305"/>
    <lineage>
        <taxon>Bacteria</taxon>
        <taxon>Pseudomonadati</taxon>
        <taxon>Pseudomonadota</taxon>
        <taxon>Betaproteobacteria</taxon>
        <taxon>Burkholderiales</taxon>
        <taxon>Burkholderiaceae</taxon>
        <taxon>Ralstonia</taxon>
        <taxon>Ralstonia solanacearum species complex</taxon>
    </lineage>
</organism>
<protein>
    <submittedName>
        <fullName evidence="4">GntR family transcriptional regulator</fullName>
    </submittedName>
</protein>
<dbReference type="RefSeq" id="WP_014616550.1">
    <property type="nucleotide sequence ID" value="NZ_CDLS01000001.1"/>
</dbReference>
<dbReference type="Pfam" id="PF00392">
    <property type="entry name" value="GntR"/>
    <property type="match status" value="1"/>
</dbReference>
<dbReference type="GeneID" id="61365548"/>
<evidence type="ECO:0000256" key="1">
    <source>
        <dbReference type="ARBA" id="ARBA00023015"/>
    </source>
</evidence>
<evidence type="ECO:0000256" key="2">
    <source>
        <dbReference type="ARBA" id="ARBA00023125"/>
    </source>
</evidence>
<dbReference type="SUPFAM" id="SSF48008">
    <property type="entry name" value="GntR ligand-binding domain-like"/>
    <property type="match status" value="1"/>
</dbReference>
<dbReference type="InterPro" id="IPR036388">
    <property type="entry name" value="WH-like_DNA-bd_sf"/>
</dbReference>
<dbReference type="InterPro" id="IPR008920">
    <property type="entry name" value="TF_FadR/GntR_C"/>
</dbReference>
<dbReference type="SMART" id="SM00895">
    <property type="entry name" value="FCD"/>
    <property type="match status" value="1"/>
</dbReference>
<dbReference type="AlphaFoldDB" id="A0A5H2PWG2"/>
<dbReference type="GO" id="GO:0003677">
    <property type="term" value="F:DNA binding"/>
    <property type="evidence" value="ECO:0007669"/>
    <property type="project" value="UniProtKB-KW"/>
</dbReference>
<dbReference type="Gene3D" id="1.10.10.10">
    <property type="entry name" value="Winged helix-like DNA-binding domain superfamily/Winged helix DNA-binding domain"/>
    <property type="match status" value="1"/>
</dbReference>
<dbReference type="SUPFAM" id="SSF46785">
    <property type="entry name" value="Winged helix' DNA-binding domain"/>
    <property type="match status" value="1"/>
</dbReference>
<dbReference type="Pfam" id="PF07729">
    <property type="entry name" value="FCD"/>
    <property type="match status" value="1"/>
</dbReference>
<accession>A0A5H2PWG2</accession>
<dbReference type="InterPro" id="IPR036390">
    <property type="entry name" value="WH_DNA-bd_sf"/>
</dbReference>
<proteinExistence type="predicted"/>
<keyword evidence="1" id="KW-0805">Transcription regulation</keyword>
<reference evidence="4" key="1">
    <citation type="submission" date="2018-01" db="EMBL/GenBank/DDBJ databases">
        <title>Complete Genome Sequence of three strains from Ralstonia solanacearum ecotype Moko sequevar IIA-53 from Brazil.</title>
        <authorList>
            <person name="Silva J.R."/>
            <person name="Albuquerque G.M.R."/>
            <person name="Pais A.K.L."/>
            <person name="Silva A.M.F."/>
            <person name="Boiteux M.E.N.F."/>
            <person name="Souza E.B."/>
            <person name="Mariano R.L.R."/>
        </authorList>
    </citation>
    <scope>NUCLEOTIDE SEQUENCE [LARGE SCALE GENOMIC DNA]</scope>
    <source>
        <strain evidence="4">SFC</strain>
    </source>
</reference>
<dbReference type="PROSITE" id="PS50949">
    <property type="entry name" value="HTH_GNTR"/>
    <property type="match status" value="1"/>
</dbReference>
<name>A0A5H2PWG2_RALSL</name>
<sequence>MTVMQQTEERLRRMILDMEIGPGERLTERWLEGQTGASRSSIRTALFRLEAEGLVSRAERGWTVPPIDLEEIEQLFIYREVLEVAAVRLGGRDISDADFLEIESVLDAATPNATPEQLEAAGRQFHLWIAGIAHNAFISRGLGDALTRLQRTRWLENTPGHHGWDEHRTIVDALRKGEIDHAAERVETHIRETRDRLLERLRKDRRSLRARGATVLPA</sequence>
<dbReference type="InterPro" id="IPR000524">
    <property type="entry name" value="Tscrpt_reg_HTH_GntR"/>
</dbReference>
<dbReference type="PANTHER" id="PTHR43537:SF5">
    <property type="entry name" value="UXU OPERON TRANSCRIPTIONAL REGULATOR"/>
    <property type="match status" value="1"/>
</dbReference>
<evidence type="ECO:0000256" key="3">
    <source>
        <dbReference type="ARBA" id="ARBA00023163"/>
    </source>
</evidence>
<dbReference type="SMART" id="SM00345">
    <property type="entry name" value="HTH_GNTR"/>
    <property type="match status" value="1"/>
</dbReference>
<dbReference type="Gene3D" id="1.20.120.530">
    <property type="entry name" value="GntR ligand-binding domain-like"/>
    <property type="match status" value="1"/>
</dbReference>
<dbReference type="EMBL" id="CP026092">
    <property type="protein sequence ID" value="AYB57551.1"/>
    <property type="molecule type" value="Genomic_DNA"/>
</dbReference>
<dbReference type="InterPro" id="IPR011711">
    <property type="entry name" value="GntR_C"/>
</dbReference>
<keyword evidence="2" id="KW-0238">DNA-binding</keyword>